<dbReference type="Pfam" id="PF13479">
    <property type="entry name" value="AAA_24"/>
    <property type="match status" value="1"/>
</dbReference>
<dbReference type="InterPro" id="IPR027417">
    <property type="entry name" value="P-loop_NTPase"/>
</dbReference>
<accession>A0A0F9II48</accession>
<reference evidence="1" key="1">
    <citation type="journal article" date="2015" name="Nature">
        <title>Complex archaea that bridge the gap between prokaryotes and eukaryotes.</title>
        <authorList>
            <person name="Spang A."/>
            <person name="Saw J.H."/>
            <person name="Jorgensen S.L."/>
            <person name="Zaremba-Niedzwiedzka K."/>
            <person name="Martijn J."/>
            <person name="Lind A.E."/>
            <person name="van Eijk R."/>
            <person name="Schleper C."/>
            <person name="Guy L."/>
            <person name="Ettema T.J."/>
        </authorList>
    </citation>
    <scope>NUCLEOTIDE SEQUENCE</scope>
</reference>
<evidence type="ECO:0008006" key="2">
    <source>
        <dbReference type="Google" id="ProtNLM"/>
    </source>
</evidence>
<dbReference type="SUPFAM" id="SSF52540">
    <property type="entry name" value="P-loop containing nucleoside triphosphate hydrolases"/>
    <property type="match status" value="1"/>
</dbReference>
<sequence>METIPKKVASVTPAIKMPQFRIETVQRRERYLKLLIYGNYGVGKTTLACSALDVPSMRDVIMINAEAGDLSVDNMEGLDAITVTDFRTLGRINEYLKQHCRARDAGDKDELIKMEAFLRGVDEKEIKKPREYHTAILDTLTELEAYCFNQLLGITDTTRLDEESQSAEWGEYKKNNTMMLRVVRAFRDLPMHVIFTCAEKYNQDETKKFKYTPDMTGKLAKKIQGFMDMVGYYVQGKDGDIIQRRLYVMPSGQGKYDAKHRYQTYKGEYFTDPTIGAILKEVGLLKKDGTALK</sequence>
<name>A0A0F9II48_9ZZZZ</name>
<dbReference type="AlphaFoldDB" id="A0A0F9II48"/>
<proteinExistence type="predicted"/>
<evidence type="ECO:0000313" key="1">
    <source>
        <dbReference type="EMBL" id="KKM27261.1"/>
    </source>
</evidence>
<dbReference type="EMBL" id="LAZR01012356">
    <property type="protein sequence ID" value="KKM27261.1"/>
    <property type="molecule type" value="Genomic_DNA"/>
</dbReference>
<comment type="caution">
    <text evidence="1">The sequence shown here is derived from an EMBL/GenBank/DDBJ whole genome shotgun (WGS) entry which is preliminary data.</text>
</comment>
<gene>
    <name evidence="1" type="ORF">LCGC14_1576570</name>
</gene>
<protein>
    <recommendedName>
        <fullName evidence="2">Phage nucleotide-binding protein</fullName>
    </recommendedName>
</protein>
<organism evidence="1">
    <name type="scientific">marine sediment metagenome</name>
    <dbReference type="NCBI Taxonomy" id="412755"/>
    <lineage>
        <taxon>unclassified sequences</taxon>
        <taxon>metagenomes</taxon>
        <taxon>ecological metagenomes</taxon>
    </lineage>
</organism>